<protein>
    <submittedName>
        <fullName evidence="3">Uncharacterized protein involved in cytokinesis, contains TGc (Transglutaminase/protease-like) domain</fullName>
    </submittedName>
</protein>
<evidence type="ECO:0000256" key="1">
    <source>
        <dbReference type="SAM" id="SignalP"/>
    </source>
</evidence>
<accession>A0A174TTK8</accession>
<keyword evidence="3" id="KW-0378">Hydrolase</keyword>
<feature type="chain" id="PRO_5038597939" evidence="1">
    <location>
        <begin position="29"/>
        <end position="1017"/>
    </location>
</feature>
<sequence length="1017" mass="115205">MKLSKIIKKGIMMVLFVFLSLNFPNTHVNVQASVEAKEVIEQQLFGKDGKTSIDVSQYQLNKTETKQIVTELQKDYGTIGLMECTYQTDESGSVQTIKVQTDESLKSVISEINEIEEKTDADDSQEKLKQQVISDYVKLQKYYEANPDYFGVAVPYFADKDTEETPLGAIIELAELDENNLNLNQLDQTILGIKYSLEMYVKNYGENLLKIKDEILSKTDDDMSEIEKLLVIHDALANRTSFDTDYLEENGNGGSGFLSSTVFGALNNKKAICLGYAAAYAYLVQNMHPEIYKHADGTWKTKEEVGDDYIIDYSKYTNGNPHYMNVVKINGNWYYLDPSFDDSKIDEVARLRTQTDGNCSHRFFLYTEDNMETWLNLSSNKIDGAYKEKCVDTNYSNEWYTNVSSEISHDDQAWYYVKPQVVPESQVSGVIGNYKYIDKKDQLVMRQRENGKMQTLIDYESGQVYNTDGTLMETNEEIKEEYQRDIVYNKVYPALQHSASLYNGSLYFNLGNKIYAYSLKDASVVKIKEYNKLYIKKDNAISPIREGFFLTDKAGDNTNYNFVEHPIAGLSIKDDGKMYVSLATNLSGMYSYEREALNYVPYYGALGETIICNNAQFKKCANAKEMIDMAHLIGNDHEYETVKVDPTCLRKGFSEERCKVCGRIKERTCKVTDDKVDHHYIYDSQVKKYRCTFCNQVVSDALEHNYKKPEFIWSDDKKSCEASFVCSSCGNIEKVECKITSKVIKKSNCIEEGIEEYTAKCKFQGNFYNDNRAKMIARLTPDVSLEETKLTVHVTEGKEIDLNSNYPNDYIKSLKAAKNGIVRVKGNEIYGEKPGKVVITVTTKSNMKLSCVVTVEKADVSLSKKTLTLIAKNTYKLTVIKKISSDSISKWISSNKKVVTVDRNGKITAKSKGTCYITVIMKSGASAKVKVTVQKKVAIKKLKPNVKTVVLRGIGKNYQLKVKKIPAKANEKIIYKTSRSKIATVSNQGKITAKKRGTCVITVIGGKKKARVKITVK</sequence>
<keyword evidence="1" id="KW-0732">Signal</keyword>
<dbReference type="Gene3D" id="2.60.40.1080">
    <property type="match status" value="2"/>
</dbReference>
<dbReference type="EMBL" id="CZAU01000043">
    <property type="protein sequence ID" value="CUQ12396.1"/>
    <property type="molecule type" value="Genomic_DNA"/>
</dbReference>
<organism evidence="3 4">
    <name type="scientific">Anaerostipes hadrus</name>
    <dbReference type="NCBI Taxonomy" id="649756"/>
    <lineage>
        <taxon>Bacteria</taxon>
        <taxon>Bacillati</taxon>
        <taxon>Bacillota</taxon>
        <taxon>Clostridia</taxon>
        <taxon>Lachnospirales</taxon>
        <taxon>Lachnospiraceae</taxon>
        <taxon>Anaerostipes</taxon>
    </lineage>
</organism>
<dbReference type="RefSeq" id="WP_055162075.1">
    <property type="nucleotide sequence ID" value="NZ_CZAU01000043.1"/>
</dbReference>
<dbReference type="OrthoDB" id="9788327at2"/>
<proteinExistence type="predicted"/>
<feature type="domain" description="BIG2" evidence="2">
    <location>
        <begin position="856"/>
        <end position="931"/>
    </location>
</feature>
<evidence type="ECO:0000313" key="4">
    <source>
        <dbReference type="Proteomes" id="UP000095564"/>
    </source>
</evidence>
<dbReference type="SUPFAM" id="SSF54001">
    <property type="entry name" value="Cysteine proteinases"/>
    <property type="match status" value="1"/>
</dbReference>
<evidence type="ECO:0000313" key="3">
    <source>
        <dbReference type="EMBL" id="CUQ12396.1"/>
    </source>
</evidence>
<keyword evidence="3" id="KW-0645">Protease</keyword>
<dbReference type="Pfam" id="PF02368">
    <property type="entry name" value="Big_2"/>
    <property type="match status" value="2"/>
</dbReference>
<gene>
    <name evidence="3" type="ORF">ERS852520_03115</name>
</gene>
<dbReference type="InterPro" id="IPR003343">
    <property type="entry name" value="Big_2"/>
</dbReference>
<dbReference type="AlphaFoldDB" id="A0A174TTK8"/>
<feature type="signal peptide" evidence="1">
    <location>
        <begin position="1"/>
        <end position="28"/>
    </location>
</feature>
<feature type="domain" description="BIG2" evidence="2">
    <location>
        <begin position="936"/>
        <end position="1015"/>
    </location>
</feature>
<dbReference type="InterPro" id="IPR008964">
    <property type="entry name" value="Invasin/intimin_cell_adhesion"/>
</dbReference>
<dbReference type="GO" id="GO:0006508">
    <property type="term" value="P:proteolysis"/>
    <property type="evidence" value="ECO:0007669"/>
    <property type="project" value="UniProtKB-KW"/>
</dbReference>
<dbReference type="GO" id="GO:0008233">
    <property type="term" value="F:peptidase activity"/>
    <property type="evidence" value="ECO:0007669"/>
    <property type="project" value="UniProtKB-KW"/>
</dbReference>
<dbReference type="SUPFAM" id="SSF49373">
    <property type="entry name" value="Invasin/intimin cell-adhesion fragments"/>
    <property type="match status" value="2"/>
</dbReference>
<name>A0A174TTK8_ANAHA</name>
<reference evidence="3 4" key="1">
    <citation type="submission" date="2015-09" db="EMBL/GenBank/DDBJ databases">
        <authorList>
            <consortium name="Pathogen Informatics"/>
        </authorList>
    </citation>
    <scope>NUCLEOTIDE SEQUENCE [LARGE SCALE GENOMIC DNA]</scope>
    <source>
        <strain evidence="3 4">2789STDY5834908</strain>
    </source>
</reference>
<evidence type="ECO:0000259" key="2">
    <source>
        <dbReference type="SMART" id="SM00635"/>
    </source>
</evidence>
<dbReference type="Proteomes" id="UP000095564">
    <property type="component" value="Unassembled WGS sequence"/>
</dbReference>
<dbReference type="SMART" id="SM00635">
    <property type="entry name" value="BID_2"/>
    <property type="match status" value="2"/>
</dbReference>
<dbReference type="InterPro" id="IPR038765">
    <property type="entry name" value="Papain-like_cys_pep_sf"/>
</dbReference>